<evidence type="ECO:0000256" key="8">
    <source>
        <dbReference type="RuleBase" id="RU366017"/>
    </source>
</evidence>
<keyword evidence="10" id="KW-1185">Reference proteome</keyword>
<evidence type="ECO:0000256" key="5">
    <source>
        <dbReference type="ARBA" id="ARBA00022692"/>
    </source>
</evidence>
<dbReference type="EMBL" id="OU893346">
    <property type="protein sequence ID" value="CAG9786211.1"/>
    <property type="molecule type" value="Genomic_DNA"/>
</dbReference>
<evidence type="ECO:0000313" key="9">
    <source>
        <dbReference type="EMBL" id="CAG9786211.1"/>
    </source>
</evidence>
<dbReference type="InterPro" id="IPR008166">
    <property type="entry name" value="Glyco_transf_92"/>
</dbReference>
<proteinExistence type="inferred from homology"/>
<dbReference type="EC" id="2.4.1.-" evidence="8"/>
<protein>
    <recommendedName>
        <fullName evidence="8">Glycosyltransferase family 92 protein</fullName>
        <ecNumber evidence="8">2.4.1.-</ecNumber>
    </recommendedName>
</protein>
<evidence type="ECO:0000256" key="1">
    <source>
        <dbReference type="ARBA" id="ARBA00004167"/>
    </source>
</evidence>
<reference evidence="9" key="2">
    <citation type="submission" date="2022-10" db="EMBL/GenBank/DDBJ databases">
        <authorList>
            <consortium name="ENA_rothamsted_submissions"/>
            <consortium name="culmorum"/>
            <person name="King R."/>
        </authorList>
    </citation>
    <scope>NUCLEOTIDE SEQUENCE</scope>
</reference>
<keyword evidence="6 8" id="KW-1133">Transmembrane helix</keyword>
<evidence type="ECO:0000256" key="7">
    <source>
        <dbReference type="ARBA" id="ARBA00023136"/>
    </source>
</evidence>
<sequence>MKWRARAAPYRAKERANISFFIFVMFFAVFGVIVLTQLLLLERPNTSASSRSRYNEELQGWEGSRIETGNGDGGDSSIPAHAPLDAVWQPVAGTRFRFYVYSAYVERRSVAVVRVIAATKTRGPDSVICRLWLPDNRTLTLKARVKAIRENWNLKYSATYVLCLLRDTGVKPQDTVGASISVLAANSPNRSPTNLLIVLDTEPKSGIEETLHICVKPFHFSYNRDDWLVEWFEFNRLLGASHFYMYNESLSTPVGCLLDHYRKQGLVTLLPWKLPIISKVEIRTEGQFAAFNDCLYRSMSKAGWLLVIDVDELVVPRRERNLPALLTALRASYSPPSKAPAAFLFRNAFFYLRWDDDTEAPASLVTARKTRRWATPHALKNRSKYALRPRDAVELGNHFVWEHSPGASSAGVPTERALLHHYRIACEYGGVNCLTVPSTVDRTAHRWSEELLQRVIHERELLIKDCPA</sequence>
<dbReference type="PANTHER" id="PTHR21461">
    <property type="entry name" value="GLYCOSYLTRANSFERASE FAMILY 92 PROTEIN"/>
    <property type="match status" value="1"/>
</dbReference>
<comment type="similarity">
    <text evidence="2 8">Belongs to the glycosyltransferase 92 family.</text>
</comment>
<gene>
    <name evidence="9" type="ORF">DIATSA_LOCUS4183</name>
</gene>
<evidence type="ECO:0000313" key="10">
    <source>
        <dbReference type="Proteomes" id="UP001153714"/>
    </source>
</evidence>
<evidence type="ECO:0000256" key="2">
    <source>
        <dbReference type="ARBA" id="ARBA00007647"/>
    </source>
</evidence>
<dbReference type="PANTHER" id="PTHR21461:SF1">
    <property type="entry name" value="GLYCOSYLTRANSFERASE FAMILY 92 PROTEIN"/>
    <property type="match status" value="1"/>
</dbReference>
<keyword evidence="4 8" id="KW-0808">Transferase</keyword>
<dbReference type="GO" id="GO:0005737">
    <property type="term" value="C:cytoplasm"/>
    <property type="evidence" value="ECO:0007669"/>
    <property type="project" value="TreeGrafter"/>
</dbReference>
<keyword evidence="3 8" id="KW-0328">Glycosyltransferase</keyword>
<keyword evidence="7 8" id="KW-0472">Membrane</keyword>
<keyword evidence="5 8" id="KW-0812">Transmembrane</keyword>
<dbReference type="Proteomes" id="UP001153714">
    <property type="component" value="Chromosome 15"/>
</dbReference>
<evidence type="ECO:0000256" key="6">
    <source>
        <dbReference type="ARBA" id="ARBA00022989"/>
    </source>
</evidence>
<dbReference type="OrthoDB" id="2526284at2759"/>
<evidence type="ECO:0000256" key="4">
    <source>
        <dbReference type="ARBA" id="ARBA00022679"/>
    </source>
</evidence>
<dbReference type="GO" id="GO:0016757">
    <property type="term" value="F:glycosyltransferase activity"/>
    <property type="evidence" value="ECO:0007669"/>
    <property type="project" value="UniProtKB-UniRule"/>
</dbReference>
<evidence type="ECO:0000256" key="3">
    <source>
        <dbReference type="ARBA" id="ARBA00022676"/>
    </source>
</evidence>
<reference evidence="9" key="1">
    <citation type="submission" date="2021-12" db="EMBL/GenBank/DDBJ databases">
        <authorList>
            <person name="King R."/>
        </authorList>
    </citation>
    <scope>NUCLEOTIDE SEQUENCE</scope>
</reference>
<feature type="transmembrane region" description="Helical" evidence="8">
    <location>
        <begin position="20"/>
        <end position="41"/>
    </location>
</feature>
<accession>A0A9N9QZ53</accession>
<organism evidence="9 10">
    <name type="scientific">Diatraea saccharalis</name>
    <name type="common">sugarcane borer</name>
    <dbReference type="NCBI Taxonomy" id="40085"/>
    <lineage>
        <taxon>Eukaryota</taxon>
        <taxon>Metazoa</taxon>
        <taxon>Ecdysozoa</taxon>
        <taxon>Arthropoda</taxon>
        <taxon>Hexapoda</taxon>
        <taxon>Insecta</taxon>
        <taxon>Pterygota</taxon>
        <taxon>Neoptera</taxon>
        <taxon>Endopterygota</taxon>
        <taxon>Lepidoptera</taxon>
        <taxon>Glossata</taxon>
        <taxon>Ditrysia</taxon>
        <taxon>Pyraloidea</taxon>
        <taxon>Crambidae</taxon>
        <taxon>Crambinae</taxon>
        <taxon>Diatraea</taxon>
    </lineage>
</organism>
<name>A0A9N9QZ53_9NEOP</name>
<dbReference type="AlphaFoldDB" id="A0A9N9QZ53"/>
<dbReference type="GO" id="GO:0016020">
    <property type="term" value="C:membrane"/>
    <property type="evidence" value="ECO:0007669"/>
    <property type="project" value="UniProtKB-SubCell"/>
</dbReference>
<dbReference type="Pfam" id="PF01697">
    <property type="entry name" value="Glyco_transf_92"/>
    <property type="match status" value="1"/>
</dbReference>
<comment type="subcellular location">
    <subcellularLocation>
        <location evidence="1">Membrane</location>
        <topology evidence="1">Single-pass membrane protein</topology>
    </subcellularLocation>
</comment>